<keyword evidence="9" id="KW-0325">Glycoprotein</keyword>
<comment type="similarity">
    <text evidence="2">Belongs to the glycosyltransferase 10 family.</text>
</comment>
<evidence type="ECO:0000259" key="12">
    <source>
        <dbReference type="Pfam" id="PF00852"/>
    </source>
</evidence>
<evidence type="ECO:0000259" key="13">
    <source>
        <dbReference type="Pfam" id="PF17039"/>
    </source>
</evidence>
<dbReference type="PANTHER" id="PTHR11929">
    <property type="entry name" value="ALPHA- 1,3 -FUCOSYLTRANSFERASE"/>
    <property type="match status" value="1"/>
</dbReference>
<dbReference type="FunFam" id="3.40.50.11660:FF:000002">
    <property type="entry name" value="Alpha-(1,3)-fucosyltransferase"/>
    <property type="match status" value="1"/>
</dbReference>
<reference evidence="14 15" key="1">
    <citation type="submission" date="2019-03" db="EMBL/GenBank/DDBJ databases">
        <title>Complete genome assembly of MDR B. fragilis.</title>
        <authorList>
            <person name="Sydenham T.V."/>
            <person name="Hasman H."/>
            <person name="Justesen U.S."/>
        </authorList>
    </citation>
    <scope>NUCLEOTIDE SEQUENCE [LARGE SCALE GENOMIC DNA]</scope>
    <source>
        <strain evidence="14 15">DCMOUH0067B</strain>
    </source>
</reference>
<dbReference type="Pfam" id="PF00852">
    <property type="entry name" value="Glyco_transf_10"/>
    <property type="match status" value="1"/>
</dbReference>
<evidence type="ECO:0000256" key="4">
    <source>
        <dbReference type="ARBA" id="ARBA00022679"/>
    </source>
</evidence>
<organism evidence="14 15">
    <name type="scientific">Bacteroides fragilis</name>
    <dbReference type="NCBI Taxonomy" id="817"/>
    <lineage>
        <taxon>Bacteria</taxon>
        <taxon>Pseudomonadati</taxon>
        <taxon>Bacteroidota</taxon>
        <taxon>Bacteroidia</taxon>
        <taxon>Bacteroidales</taxon>
        <taxon>Bacteroidaceae</taxon>
        <taxon>Bacteroides</taxon>
    </lineage>
</organism>
<evidence type="ECO:0000256" key="5">
    <source>
        <dbReference type="ARBA" id="ARBA00022692"/>
    </source>
</evidence>
<evidence type="ECO:0000256" key="3">
    <source>
        <dbReference type="ARBA" id="ARBA00022676"/>
    </source>
</evidence>
<evidence type="ECO:0000256" key="7">
    <source>
        <dbReference type="ARBA" id="ARBA00022989"/>
    </source>
</evidence>
<comment type="subcellular location">
    <subcellularLocation>
        <location evidence="10">Endomembrane system</location>
        <topology evidence="10">Single-pass membrane protein</topology>
    </subcellularLocation>
    <subcellularLocation>
        <location evidence="1">Membrane</location>
        <topology evidence="1">Single-pass type II membrane protein</topology>
    </subcellularLocation>
</comment>
<evidence type="ECO:0000256" key="10">
    <source>
        <dbReference type="ARBA" id="ARBA00037847"/>
    </source>
</evidence>
<dbReference type="Proteomes" id="UP000028294">
    <property type="component" value="Chromosome"/>
</dbReference>
<keyword evidence="5" id="KW-0812">Transmembrane</keyword>
<keyword evidence="4" id="KW-0808">Transferase</keyword>
<dbReference type="InterPro" id="IPR055270">
    <property type="entry name" value="Glyco_tran_10_C"/>
</dbReference>
<dbReference type="InterPro" id="IPR001503">
    <property type="entry name" value="Glyco_trans_10"/>
</dbReference>
<dbReference type="GO" id="GO:0016020">
    <property type="term" value="C:membrane"/>
    <property type="evidence" value="ECO:0007669"/>
    <property type="project" value="UniProtKB-SubCell"/>
</dbReference>
<evidence type="ECO:0000256" key="8">
    <source>
        <dbReference type="ARBA" id="ARBA00023136"/>
    </source>
</evidence>
<dbReference type="EMBL" id="CP036553">
    <property type="protein sequence ID" value="QCQ34802.1"/>
    <property type="molecule type" value="Genomic_DNA"/>
</dbReference>
<proteinExistence type="inferred from homology"/>
<evidence type="ECO:0000256" key="1">
    <source>
        <dbReference type="ARBA" id="ARBA00004606"/>
    </source>
</evidence>
<name>A0AAP8ZSH5_BACFG</name>
<keyword evidence="8" id="KW-0472">Membrane</keyword>
<dbReference type="PANTHER" id="PTHR11929:SF194">
    <property type="entry name" value="ALPHA-(1,3)-FUCOSYLTRANSFERASE 10"/>
    <property type="match status" value="1"/>
</dbReference>
<evidence type="ECO:0000256" key="2">
    <source>
        <dbReference type="ARBA" id="ARBA00008919"/>
    </source>
</evidence>
<dbReference type="AlphaFoldDB" id="A0AAP8ZSH5"/>
<dbReference type="Pfam" id="PF17039">
    <property type="entry name" value="Glyco_tran_10_N"/>
    <property type="match status" value="1"/>
</dbReference>
<evidence type="ECO:0000256" key="9">
    <source>
        <dbReference type="ARBA" id="ARBA00023180"/>
    </source>
</evidence>
<dbReference type="InterPro" id="IPR031481">
    <property type="entry name" value="Glyco_tran_10_N"/>
</dbReference>
<evidence type="ECO:0000256" key="6">
    <source>
        <dbReference type="ARBA" id="ARBA00022968"/>
    </source>
</evidence>
<evidence type="ECO:0000313" key="15">
    <source>
        <dbReference type="Proteomes" id="UP000028294"/>
    </source>
</evidence>
<feature type="domain" description="Fucosyltransferase C-terminal" evidence="12">
    <location>
        <begin position="123"/>
        <end position="290"/>
    </location>
</feature>
<sequence length="295" mass="34769">MDILILFYNTMWGFPLEFRKEDLPEGCVITTDRNLLSKADAVVFHLPDLPSVMEDEIDKWEGQIWVGWNLECEENYSWTKDPEFRESFDLWMGYHQEDDIVYPYYEPDYGKMLVVARRKKPYKKACMFISSDMNRSHRQEYLKQLMQYTDIDSYGKLYHNCELPVEDRGRDTLLSVIGDYQFVISFENAIGKDYVTEKFFNPLLVGTVPVYLGAPNIREFAPGENCFLDVSAFDSPEGVAAFMNQCYDDEALYERFHAWRKRPLLLSFTNKLEQVRSNPLTRLCQKIHELKLRGI</sequence>
<keyword evidence="3" id="KW-0328">Glycosyltransferase</keyword>
<keyword evidence="6" id="KW-0735">Signal-anchor</keyword>
<dbReference type="InterPro" id="IPR038577">
    <property type="entry name" value="GT10-like_C_sf"/>
</dbReference>
<comment type="pathway">
    <text evidence="11">Protein modification.</text>
</comment>
<accession>A0AAP8ZSH5</accession>
<dbReference type="Gene3D" id="3.40.50.11660">
    <property type="entry name" value="Glycosyl transferase family 10, C-terminal domain"/>
    <property type="match status" value="1"/>
</dbReference>
<feature type="domain" description="Fucosyltransferase N-terminal" evidence="13">
    <location>
        <begin position="4"/>
        <end position="104"/>
    </location>
</feature>
<dbReference type="RefSeq" id="WP_032531426.1">
    <property type="nucleotide sequence ID" value="NZ_CP036553.1"/>
</dbReference>
<keyword evidence="7" id="KW-1133">Transmembrane helix</keyword>
<dbReference type="SUPFAM" id="SSF53756">
    <property type="entry name" value="UDP-Glycosyltransferase/glycogen phosphorylase"/>
    <property type="match status" value="1"/>
</dbReference>
<gene>
    <name evidence="14" type="ORF">IA74_001065</name>
</gene>
<protein>
    <submittedName>
        <fullName evidence="14">Alpha-1,3-fucosyltransferase</fullName>
    </submittedName>
</protein>
<dbReference type="GO" id="GO:0012505">
    <property type="term" value="C:endomembrane system"/>
    <property type="evidence" value="ECO:0007669"/>
    <property type="project" value="UniProtKB-SubCell"/>
</dbReference>
<evidence type="ECO:0000256" key="11">
    <source>
        <dbReference type="ARBA" id="ARBA00043952"/>
    </source>
</evidence>
<evidence type="ECO:0000313" key="14">
    <source>
        <dbReference type="EMBL" id="QCQ34802.1"/>
    </source>
</evidence>
<dbReference type="GO" id="GO:0046920">
    <property type="term" value="F:alpha-(1-&gt;3)-fucosyltransferase activity"/>
    <property type="evidence" value="ECO:0007669"/>
    <property type="project" value="TreeGrafter"/>
</dbReference>